<evidence type="ECO:0000313" key="2">
    <source>
        <dbReference type="EMBL" id="SQD77070.1"/>
    </source>
</evidence>
<dbReference type="RefSeq" id="WP_112712531.1">
    <property type="nucleotide sequence ID" value="NZ_LS483250.1"/>
</dbReference>
<proteinExistence type="predicted"/>
<feature type="coiled-coil region" evidence="1">
    <location>
        <begin position="255"/>
        <end position="296"/>
    </location>
</feature>
<sequence>MRWPLLLISVAFIGSVYLFITNENELNAIKFETASPVLFETADEKVQPTASASSQTTAQIQINEDMPEQDTLLQSGQALMTAITSFWQQCRRESNCDELLTQQQLLLDDDRYQLLVNFPVNLQNEQRLMGASLISLDASLTDKIANVKAIREQIWGDDAALLFQQQDAYYDYRLSLSDLDNRLNQTQNSDDFINEYNAMLADRGEDLDSFALSSDTAKYEQALQLIPSSMPEDETVRIKAELASQYLTANEQQSIVNRDQQVDKQKQEITDYQQRLNQLEATLANERATSKKTMNDEDWQVYKADRLYQYRLSFFSSRV</sequence>
<organism evidence="2 3">
    <name type="scientific">Moritella yayanosii</name>
    <dbReference type="NCBI Taxonomy" id="69539"/>
    <lineage>
        <taxon>Bacteria</taxon>
        <taxon>Pseudomonadati</taxon>
        <taxon>Pseudomonadota</taxon>
        <taxon>Gammaproteobacteria</taxon>
        <taxon>Alteromonadales</taxon>
        <taxon>Moritellaceae</taxon>
        <taxon>Moritella</taxon>
    </lineage>
</organism>
<dbReference type="OrthoDB" id="6316113at2"/>
<dbReference type="AlphaFoldDB" id="A0A330LJL9"/>
<dbReference type="Proteomes" id="UP000250163">
    <property type="component" value="Chromosome MORIYA"/>
</dbReference>
<accession>A0A330LJL9</accession>
<dbReference type="EMBL" id="LS483250">
    <property type="protein sequence ID" value="SQD77070.1"/>
    <property type="molecule type" value="Genomic_DNA"/>
</dbReference>
<reference evidence="3" key="1">
    <citation type="submission" date="2018-05" db="EMBL/GenBank/DDBJ databases">
        <authorList>
            <person name="Cea G.-C."/>
            <person name="William W."/>
        </authorList>
    </citation>
    <scope>NUCLEOTIDE SEQUENCE [LARGE SCALE GENOMIC DNA]</scope>
    <source>
        <strain evidence="3">DB21MT 5</strain>
    </source>
</reference>
<keyword evidence="3" id="KW-1185">Reference proteome</keyword>
<evidence type="ECO:0000313" key="3">
    <source>
        <dbReference type="Proteomes" id="UP000250163"/>
    </source>
</evidence>
<dbReference type="KEGG" id="mya:MORIYA_0592"/>
<protein>
    <submittedName>
        <fullName evidence="2">Chromosome segregation ATPase</fullName>
    </submittedName>
</protein>
<gene>
    <name evidence="2" type="ORF">MORIYA_0592</name>
</gene>
<keyword evidence="1" id="KW-0175">Coiled coil</keyword>
<evidence type="ECO:0000256" key="1">
    <source>
        <dbReference type="SAM" id="Coils"/>
    </source>
</evidence>
<name>A0A330LJL9_9GAMM</name>